<dbReference type="Proteomes" id="UP000830401">
    <property type="component" value="Chromosome"/>
</dbReference>
<dbReference type="Pfam" id="PF13563">
    <property type="entry name" value="2_5_RNA_ligase2"/>
    <property type="match status" value="1"/>
</dbReference>
<sequence>MSTSSPFVTANTALILTLALDAKSQEFFNELRKQHFPSERNFLAAHLTLFHHLPGAEYAAITDHLAQLAAAQPALTLAVSGVRFLGRGWPIRWSAHRCKLYTGRSKPLGSHISRLKINRSLIRMSRCRTR</sequence>
<dbReference type="EMBL" id="CP095061">
    <property type="protein sequence ID" value="UOQ67702.1"/>
    <property type="molecule type" value="Genomic_DNA"/>
</dbReference>
<dbReference type="Gene3D" id="3.90.1140.10">
    <property type="entry name" value="Cyclic phosphodiesterase"/>
    <property type="match status" value="1"/>
</dbReference>
<keyword evidence="1" id="KW-0436">Ligase</keyword>
<keyword evidence="2" id="KW-1185">Reference proteome</keyword>
<proteinExistence type="predicted"/>
<accession>A0ABY4GAB0</accession>
<evidence type="ECO:0000313" key="1">
    <source>
        <dbReference type="EMBL" id="UOQ67702.1"/>
    </source>
</evidence>
<reference evidence="1" key="1">
    <citation type="submission" date="2022-04" db="EMBL/GenBank/DDBJ databases">
        <title>Hymenobacter sp. isolated from the air.</title>
        <authorList>
            <person name="Won M."/>
            <person name="Lee C.-M."/>
            <person name="Woen H.-Y."/>
            <person name="Kwon S.-W."/>
        </authorList>
    </citation>
    <scope>NUCLEOTIDE SEQUENCE</scope>
    <source>
        <strain evidence="1">5420S-77</strain>
    </source>
</reference>
<gene>
    <name evidence="1" type="ORF">MUN86_07525</name>
</gene>
<name>A0ABY4GAB0_9BACT</name>
<dbReference type="GO" id="GO:0016874">
    <property type="term" value="F:ligase activity"/>
    <property type="evidence" value="ECO:0007669"/>
    <property type="project" value="UniProtKB-KW"/>
</dbReference>
<organism evidence="1 2">
    <name type="scientific">Hymenobacter volaticus</name>
    <dbReference type="NCBI Taxonomy" id="2932254"/>
    <lineage>
        <taxon>Bacteria</taxon>
        <taxon>Pseudomonadati</taxon>
        <taxon>Bacteroidota</taxon>
        <taxon>Cytophagia</taxon>
        <taxon>Cytophagales</taxon>
        <taxon>Hymenobacteraceae</taxon>
        <taxon>Hymenobacter</taxon>
    </lineage>
</organism>
<evidence type="ECO:0000313" key="2">
    <source>
        <dbReference type="Proteomes" id="UP000830401"/>
    </source>
</evidence>
<protein>
    <submittedName>
        <fullName evidence="1">2'-5' RNA ligase family protein</fullName>
    </submittedName>
</protein>